<comment type="caution">
    <text evidence="3">The sequence shown here is derived from an EMBL/GenBank/DDBJ whole genome shotgun (WGS) entry which is preliminary data.</text>
</comment>
<sequence length="204" mass="22015">MVLDISTSDEPEADDDWFPKCSHDCNHISGWDETEFHGSIGEEDRKTPIIICTKWGRRSAKAKQVLTKLGFNGGILCAGGIATLKPLLEAEKKGGLDRKPAAKDDEEGEKEETQEDATDNEEDASEGGGAKLEGMVFAITGTLSMKRAEFETLLKEHGGVLKGSVTKDVTHLISARDDTAKAKKAKANGVEILKEEAVLSMIGK</sequence>
<dbReference type="Gene3D" id="3.40.50.10190">
    <property type="entry name" value="BRCT domain"/>
    <property type="match status" value="1"/>
</dbReference>
<dbReference type="SUPFAM" id="SSF52113">
    <property type="entry name" value="BRCT domain"/>
    <property type="match status" value="1"/>
</dbReference>
<evidence type="ECO:0000313" key="3">
    <source>
        <dbReference type="EMBL" id="CAB9500079.1"/>
    </source>
</evidence>
<dbReference type="Pfam" id="PF00533">
    <property type="entry name" value="BRCT"/>
    <property type="match status" value="1"/>
</dbReference>
<feature type="compositionally biased region" description="Basic and acidic residues" evidence="1">
    <location>
        <begin position="94"/>
        <end position="103"/>
    </location>
</feature>
<dbReference type="SMART" id="SM00292">
    <property type="entry name" value="BRCT"/>
    <property type="match status" value="1"/>
</dbReference>
<reference evidence="3" key="1">
    <citation type="submission" date="2020-06" db="EMBL/GenBank/DDBJ databases">
        <authorList>
            <consortium name="Plant Systems Biology data submission"/>
        </authorList>
    </citation>
    <scope>NUCLEOTIDE SEQUENCE</scope>
    <source>
        <strain evidence="3">D6</strain>
    </source>
</reference>
<keyword evidence="3" id="KW-0436">Ligase</keyword>
<dbReference type="InterPro" id="IPR001357">
    <property type="entry name" value="BRCT_dom"/>
</dbReference>
<dbReference type="InterPro" id="IPR036420">
    <property type="entry name" value="BRCT_dom_sf"/>
</dbReference>
<feature type="region of interest" description="Disordered" evidence="1">
    <location>
        <begin position="94"/>
        <end position="131"/>
    </location>
</feature>
<dbReference type="AlphaFoldDB" id="A0A9N8DCC6"/>
<dbReference type="PROSITE" id="PS50172">
    <property type="entry name" value="BRCT"/>
    <property type="match status" value="1"/>
</dbReference>
<evidence type="ECO:0000256" key="1">
    <source>
        <dbReference type="SAM" id="MobiDB-lite"/>
    </source>
</evidence>
<gene>
    <name evidence="3" type="ORF">SEMRO_75_G041210.1</name>
</gene>
<accession>A0A9N8DCC6</accession>
<dbReference type="GO" id="GO:0016874">
    <property type="term" value="F:ligase activity"/>
    <property type="evidence" value="ECO:0007669"/>
    <property type="project" value="UniProtKB-KW"/>
</dbReference>
<protein>
    <submittedName>
        <fullName evidence="3">DNA ligase</fullName>
    </submittedName>
</protein>
<organism evidence="3 4">
    <name type="scientific">Seminavis robusta</name>
    <dbReference type="NCBI Taxonomy" id="568900"/>
    <lineage>
        <taxon>Eukaryota</taxon>
        <taxon>Sar</taxon>
        <taxon>Stramenopiles</taxon>
        <taxon>Ochrophyta</taxon>
        <taxon>Bacillariophyta</taxon>
        <taxon>Bacillariophyceae</taxon>
        <taxon>Bacillariophycidae</taxon>
        <taxon>Naviculales</taxon>
        <taxon>Naviculaceae</taxon>
        <taxon>Seminavis</taxon>
    </lineage>
</organism>
<dbReference type="Proteomes" id="UP001153069">
    <property type="component" value="Unassembled WGS sequence"/>
</dbReference>
<keyword evidence="4" id="KW-1185">Reference proteome</keyword>
<feature type="compositionally biased region" description="Acidic residues" evidence="1">
    <location>
        <begin position="104"/>
        <end position="125"/>
    </location>
</feature>
<proteinExistence type="predicted"/>
<name>A0A9N8DCC6_9STRA</name>
<evidence type="ECO:0000259" key="2">
    <source>
        <dbReference type="PROSITE" id="PS50172"/>
    </source>
</evidence>
<feature type="domain" description="BRCT" evidence="2">
    <location>
        <begin position="132"/>
        <end position="204"/>
    </location>
</feature>
<dbReference type="EMBL" id="CAICTM010000074">
    <property type="protein sequence ID" value="CAB9500079.1"/>
    <property type="molecule type" value="Genomic_DNA"/>
</dbReference>
<evidence type="ECO:0000313" key="4">
    <source>
        <dbReference type="Proteomes" id="UP001153069"/>
    </source>
</evidence>